<name>A0A9X2TD61_9BACT</name>
<feature type="chain" id="PRO_5040963036" description="DUF4856 domain-containing protein" evidence="1">
    <location>
        <begin position="25"/>
        <end position="421"/>
    </location>
</feature>
<organism evidence="2 3">
    <name type="scientific">Salinibacter ruber</name>
    <dbReference type="NCBI Taxonomy" id="146919"/>
    <lineage>
        <taxon>Bacteria</taxon>
        <taxon>Pseudomonadati</taxon>
        <taxon>Rhodothermota</taxon>
        <taxon>Rhodothermia</taxon>
        <taxon>Rhodothermales</taxon>
        <taxon>Salinibacteraceae</taxon>
        <taxon>Salinibacter</taxon>
    </lineage>
</organism>
<comment type="caution">
    <text evidence="2">The sequence shown here is derived from an EMBL/GenBank/DDBJ whole genome shotgun (WGS) entry which is preliminary data.</text>
</comment>
<evidence type="ECO:0000313" key="3">
    <source>
        <dbReference type="Proteomes" id="UP001155027"/>
    </source>
</evidence>
<gene>
    <name evidence="2" type="ORF">GGP71_003056</name>
</gene>
<proteinExistence type="predicted"/>
<evidence type="ECO:0000256" key="1">
    <source>
        <dbReference type="SAM" id="SignalP"/>
    </source>
</evidence>
<dbReference type="Proteomes" id="UP001155027">
    <property type="component" value="Unassembled WGS sequence"/>
</dbReference>
<accession>A0A9X2TD61</accession>
<evidence type="ECO:0008006" key="4">
    <source>
        <dbReference type="Google" id="ProtNLM"/>
    </source>
</evidence>
<protein>
    <recommendedName>
        <fullName evidence="4">DUF4856 domain-containing protein</fullName>
    </recommendedName>
</protein>
<dbReference type="RefSeq" id="WP_259080980.1">
    <property type="nucleotide sequence ID" value="NZ_JANUAU010000012.1"/>
</dbReference>
<reference evidence="2" key="1">
    <citation type="submission" date="2022-08" db="EMBL/GenBank/DDBJ databases">
        <title>Genomic Encyclopedia of Type Strains, Phase V (KMG-V): Genome sequencing to study the core and pangenomes of soil and plant-associated prokaryotes.</title>
        <authorList>
            <person name="Whitman W."/>
        </authorList>
    </citation>
    <scope>NUCLEOTIDE SEQUENCE</scope>
    <source>
        <strain evidence="2">0</strain>
    </source>
</reference>
<feature type="signal peptide" evidence="1">
    <location>
        <begin position="1"/>
        <end position="24"/>
    </location>
</feature>
<dbReference type="AlphaFoldDB" id="A0A9X2TD61"/>
<dbReference type="EMBL" id="JANUAU010000012">
    <property type="protein sequence ID" value="MCS3679108.1"/>
    <property type="molecule type" value="Genomic_DNA"/>
</dbReference>
<sequence>MQRSLFRYTTAFLLPLLAVGLVLTGCDSTGSNGGGGDETATFEYPSNNYGAETVTNLLAFELGVRVGNATDNSESALLDRYEGNADDITIRAAQDLTTEGQNVYSDIQGGVDLSSQVSTADLLRGNELESPDSPNAGSLVNTDELLRYYFQEAGANNVGPATSNGIVLSQFAEKMLLGTPLYGQGAAILSDFANGNVSSNRAEQWDAAFGYFGFPRTLEPFVDYEGGGEGLADGPARDIDGDGVDLTSEYVHTWAAYAIERSATAEANSESPSNNFAQRAFEALVQGRKEIANENYENLSSRAQTALDAWEATVAVNVIHYINSMEGNLEDASGTLEGPQGDSSGDVGEDAWGEAKAFAWSLQFYSRDALRSQDLNNVLEDIGNDPPYGEMTASEYASDLQDATDILADTYDFDSDNVQSW</sequence>
<dbReference type="PROSITE" id="PS51257">
    <property type="entry name" value="PROKAR_LIPOPROTEIN"/>
    <property type="match status" value="1"/>
</dbReference>
<evidence type="ECO:0000313" key="2">
    <source>
        <dbReference type="EMBL" id="MCS3679108.1"/>
    </source>
</evidence>
<keyword evidence="1" id="KW-0732">Signal</keyword>